<dbReference type="GO" id="GO:0015627">
    <property type="term" value="C:type II protein secretion system complex"/>
    <property type="evidence" value="ECO:0007669"/>
    <property type="project" value="InterPro"/>
</dbReference>
<keyword evidence="4" id="KW-0488">Methylation</keyword>
<gene>
    <name evidence="13" type="ORF">CW360_05065</name>
</gene>
<keyword evidence="6 11" id="KW-0812">Transmembrane</keyword>
<proteinExistence type="inferred from homology"/>
<evidence type="ECO:0000256" key="1">
    <source>
        <dbReference type="ARBA" id="ARBA00004377"/>
    </source>
</evidence>
<evidence type="ECO:0000256" key="8">
    <source>
        <dbReference type="ARBA" id="ARBA00023136"/>
    </source>
</evidence>
<dbReference type="NCBIfam" id="TIGR02532">
    <property type="entry name" value="IV_pilin_GFxxxE"/>
    <property type="match status" value="1"/>
</dbReference>
<name>A0A2I0CSM6_9PSED</name>
<evidence type="ECO:0000256" key="10">
    <source>
        <dbReference type="ARBA" id="ARBA00030775"/>
    </source>
</evidence>
<comment type="caution">
    <text evidence="13">The sequence shown here is derived from an EMBL/GenBank/DDBJ whole genome shotgun (WGS) entry which is preliminary data.</text>
</comment>
<dbReference type="Pfam" id="PF12019">
    <property type="entry name" value="GspH"/>
    <property type="match status" value="1"/>
</dbReference>
<dbReference type="SUPFAM" id="SSF54523">
    <property type="entry name" value="Pili subunits"/>
    <property type="match status" value="1"/>
</dbReference>
<organism evidence="13 14">
    <name type="scientific">Pseudomonas fluvialis</name>
    <dbReference type="NCBI Taxonomy" id="1793966"/>
    <lineage>
        <taxon>Bacteria</taxon>
        <taxon>Pseudomonadati</taxon>
        <taxon>Pseudomonadota</taxon>
        <taxon>Gammaproteobacteria</taxon>
        <taxon>Pseudomonadales</taxon>
        <taxon>Pseudomonadaceae</taxon>
        <taxon>Pseudomonas</taxon>
    </lineage>
</organism>
<evidence type="ECO:0000256" key="2">
    <source>
        <dbReference type="ARBA" id="ARBA00021549"/>
    </source>
</evidence>
<evidence type="ECO:0000256" key="4">
    <source>
        <dbReference type="ARBA" id="ARBA00022481"/>
    </source>
</evidence>
<feature type="domain" description="General secretion pathway GspH" evidence="12">
    <location>
        <begin position="46"/>
        <end position="147"/>
    </location>
</feature>
<sequence length="178" mass="18899">MSRPFHSRGFTLVELMITLALLAIMAFIAIPSFTQLTRNNQLQAKAEELKSFLVFARSEAVTQRRAIKIDALNSALWKVCYASAAPGSDKCPDDANTLRSLEVDSGTAKLVLTNAGGTAINQLLYRPNGTASVGALITVCRDKDASTGYLTSIAANGSAALFPRGKSDNNGTALAKCE</sequence>
<dbReference type="Proteomes" id="UP000242861">
    <property type="component" value="Unassembled WGS sequence"/>
</dbReference>
<keyword evidence="3" id="KW-1003">Cell membrane</keyword>
<dbReference type="Pfam" id="PF07963">
    <property type="entry name" value="N_methyl"/>
    <property type="match status" value="1"/>
</dbReference>
<dbReference type="GO" id="GO:0015628">
    <property type="term" value="P:protein secretion by the type II secretion system"/>
    <property type="evidence" value="ECO:0007669"/>
    <property type="project" value="InterPro"/>
</dbReference>
<evidence type="ECO:0000313" key="14">
    <source>
        <dbReference type="Proteomes" id="UP000242861"/>
    </source>
</evidence>
<dbReference type="RefSeq" id="WP_101192954.1">
    <property type="nucleotide sequence ID" value="NZ_PIYS01000005.1"/>
</dbReference>
<evidence type="ECO:0000256" key="5">
    <source>
        <dbReference type="ARBA" id="ARBA00022519"/>
    </source>
</evidence>
<dbReference type="AlphaFoldDB" id="A0A2I0CSM6"/>
<comment type="similarity">
    <text evidence="9">Belongs to the GSP H family.</text>
</comment>
<dbReference type="Gene3D" id="3.55.40.10">
    <property type="entry name" value="minor pseudopilin epsh domain"/>
    <property type="match status" value="1"/>
</dbReference>
<evidence type="ECO:0000256" key="7">
    <source>
        <dbReference type="ARBA" id="ARBA00022989"/>
    </source>
</evidence>
<evidence type="ECO:0000313" key="13">
    <source>
        <dbReference type="EMBL" id="PKF72166.1"/>
    </source>
</evidence>
<dbReference type="InterPro" id="IPR045584">
    <property type="entry name" value="Pilin-like"/>
</dbReference>
<keyword evidence="8 11" id="KW-0472">Membrane</keyword>
<comment type="subcellular location">
    <subcellularLocation>
        <location evidence="1">Cell inner membrane</location>
        <topology evidence="1">Single-pass membrane protein</topology>
    </subcellularLocation>
</comment>
<feature type="transmembrane region" description="Helical" evidence="11">
    <location>
        <begin position="12"/>
        <end position="33"/>
    </location>
</feature>
<accession>A0A2I0CSM6</accession>
<dbReference type="InterPro" id="IPR022346">
    <property type="entry name" value="T2SS_GspH"/>
</dbReference>
<keyword evidence="7 11" id="KW-1133">Transmembrane helix</keyword>
<protein>
    <recommendedName>
        <fullName evidence="2">Type II secretion system protein H</fullName>
    </recommendedName>
    <alternativeName>
        <fullName evidence="10">General secretion pathway protein H</fullName>
    </alternativeName>
</protein>
<evidence type="ECO:0000256" key="11">
    <source>
        <dbReference type="SAM" id="Phobius"/>
    </source>
</evidence>
<evidence type="ECO:0000259" key="12">
    <source>
        <dbReference type="Pfam" id="PF12019"/>
    </source>
</evidence>
<keyword evidence="5" id="KW-0997">Cell inner membrane</keyword>
<dbReference type="GO" id="GO:0005886">
    <property type="term" value="C:plasma membrane"/>
    <property type="evidence" value="ECO:0007669"/>
    <property type="project" value="UniProtKB-SubCell"/>
</dbReference>
<dbReference type="EMBL" id="PIYS01000005">
    <property type="protein sequence ID" value="PKF72166.1"/>
    <property type="molecule type" value="Genomic_DNA"/>
</dbReference>
<dbReference type="InterPro" id="IPR012902">
    <property type="entry name" value="N_methyl_site"/>
</dbReference>
<dbReference type="PROSITE" id="PS00409">
    <property type="entry name" value="PROKAR_NTER_METHYL"/>
    <property type="match status" value="1"/>
</dbReference>
<evidence type="ECO:0000256" key="6">
    <source>
        <dbReference type="ARBA" id="ARBA00022692"/>
    </source>
</evidence>
<reference evidence="14" key="1">
    <citation type="submission" date="2017-12" db="EMBL/GenBank/DDBJ databases">
        <authorList>
            <person name="Yu X.-Y."/>
        </authorList>
    </citation>
    <scope>NUCLEOTIDE SEQUENCE [LARGE SCALE GENOMIC DNA]</scope>
    <source>
        <strain evidence="14">ZYSR67-Z</strain>
    </source>
</reference>
<evidence type="ECO:0000256" key="3">
    <source>
        <dbReference type="ARBA" id="ARBA00022475"/>
    </source>
</evidence>
<evidence type="ECO:0000256" key="9">
    <source>
        <dbReference type="ARBA" id="ARBA00025772"/>
    </source>
</evidence>